<protein>
    <submittedName>
        <fullName evidence="1">Uncharacterized protein</fullName>
    </submittedName>
</protein>
<organism evidence="1 2">
    <name type="scientific">Brucella pseudogrignonensis</name>
    <dbReference type="NCBI Taxonomy" id="419475"/>
    <lineage>
        <taxon>Bacteria</taxon>
        <taxon>Pseudomonadati</taxon>
        <taxon>Pseudomonadota</taxon>
        <taxon>Alphaproteobacteria</taxon>
        <taxon>Hyphomicrobiales</taxon>
        <taxon>Brucellaceae</taxon>
        <taxon>Brucella/Ochrobactrum group</taxon>
        <taxon>Brucella</taxon>
    </lineage>
</organism>
<proteinExistence type="predicted"/>
<sequence>MKQYIVLLDTILKGRPVYEKDVVSLSDEDAKGYRDAGLIVETKVAELVKSATAPASDKKSGK</sequence>
<dbReference type="Proteomes" id="UP000526233">
    <property type="component" value="Unassembled WGS sequence"/>
</dbReference>
<accession>A0A7Y3T6Q7</accession>
<comment type="caution">
    <text evidence="1">The sequence shown here is derived from an EMBL/GenBank/DDBJ whole genome shotgun (WGS) entry which is preliminary data.</text>
</comment>
<evidence type="ECO:0000313" key="2">
    <source>
        <dbReference type="Proteomes" id="UP000526233"/>
    </source>
</evidence>
<dbReference type="RefSeq" id="WP_171380098.1">
    <property type="nucleotide sequence ID" value="NZ_PKQI01000003.1"/>
</dbReference>
<reference evidence="1 2" key="1">
    <citation type="submission" date="2018-11" db="EMBL/GenBank/DDBJ databases">
        <title>Genome sequencing and analysis.</title>
        <authorList>
            <person name="Huang Y.-T."/>
        </authorList>
    </citation>
    <scope>NUCLEOTIDE SEQUENCE [LARGE SCALE GENOMIC DNA]</scope>
    <source>
        <strain evidence="1 2">SHIN</strain>
    </source>
</reference>
<dbReference type="AlphaFoldDB" id="A0A7Y3T6Q7"/>
<dbReference type="EMBL" id="PKQI01000003">
    <property type="protein sequence ID" value="NNV22086.1"/>
    <property type="molecule type" value="Genomic_DNA"/>
</dbReference>
<evidence type="ECO:0000313" key="1">
    <source>
        <dbReference type="EMBL" id="NNV22086.1"/>
    </source>
</evidence>
<gene>
    <name evidence="1" type="ORF">EHE22_16850</name>
</gene>
<name>A0A7Y3T6Q7_9HYPH</name>